<comment type="similarity">
    <text evidence="1">Belongs to the N(4)/N(6)-methyltransferase family.</text>
</comment>
<organism evidence="8 9">
    <name type="scientific">Stappia sediminis</name>
    <dbReference type="NCBI Taxonomy" id="2692190"/>
    <lineage>
        <taxon>Bacteria</taxon>
        <taxon>Pseudomonadati</taxon>
        <taxon>Pseudomonadota</taxon>
        <taxon>Alphaproteobacteria</taxon>
        <taxon>Hyphomicrobiales</taxon>
        <taxon>Stappiaceae</taxon>
        <taxon>Stappia</taxon>
    </lineage>
</organism>
<protein>
    <recommendedName>
        <fullName evidence="2">site-specific DNA-methyltransferase (adenine-specific)</fullName>
        <ecNumber evidence="2">2.1.1.72</ecNumber>
    </recommendedName>
</protein>
<dbReference type="Pfam" id="PF01555">
    <property type="entry name" value="N6_N4_Mtase"/>
    <property type="match status" value="1"/>
</dbReference>
<evidence type="ECO:0000313" key="9">
    <source>
        <dbReference type="Proteomes" id="UP000433101"/>
    </source>
</evidence>
<keyword evidence="9" id="KW-1185">Reference proteome</keyword>
<dbReference type="Pfam" id="PF02195">
    <property type="entry name" value="ParB_N"/>
    <property type="match status" value="1"/>
</dbReference>
<dbReference type="GO" id="GO:0045881">
    <property type="term" value="P:positive regulation of sporulation resulting in formation of a cellular spore"/>
    <property type="evidence" value="ECO:0007669"/>
    <property type="project" value="TreeGrafter"/>
</dbReference>
<dbReference type="GO" id="GO:0005694">
    <property type="term" value="C:chromosome"/>
    <property type="evidence" value="ECO:0007669"/>
    <property type="project" value="TreeGrafter"/>
</dbReference>
<comment type="catalytic activity">
    <reaction evidence="6">
        <text>a 2'-deoxyadenosine in DNA + S-adenosyl-L-methionine = an N(6)-methyl-2'-deoxyadenosine in DNA + S-adenosyl-L-homocysteine + H(+)</text>
        <dbReference type="Rhea" id="RHEA:15197"/>
        <dbReference type="Rhea" id="RHEA-COMP:12418"/>
        <dbReference type="Rhea" id="RHEA-COMP:12419"/>
        <dbReference type="ChEBI" id="CHEBI:15378"/>
        <dbReference type="ChEBI" id="CHEBI:57856"/>
        <dbReference type="ChEBI" id="CHEBI:59789"/>
        <dbReference type="ChEBI" id="CHEBI:90615"/>
        <dbReference type="ChEBI" id="CHEBI:90616"/>
        <dbReference type="EC" id="2.1.1.72"/>
    </reaction>
</comment>
<dbReference type="PRINTS" id="PR00506">
    <property type="entry name" value="D21N6MTFRASE"/>
</dbReference>
<dbReference type="InterPro" id="IPR002295">
    <property type="entry name" value="N4/N6-MTase_EcoPI_Mod-like"/>
</dbReference>
<dbReference type="SMART" id="SM00470">
    <property type="entry name" value="ParB"/>
    <property type="match status" value="1"/>
</dbReference>
<dbReference type="InterPro" id="IPR002941">
    <property type="entry name" value="DNA_methylase_N4/N6"/>
</dbReference>
<accession>A0A7X3LWP7</accession>
<evidence type="ECO:0000259" key="7">
    <source>
        <dbReference type="SMART" id="SM00470"/>
    </source>
</evidence>
<evidence type="ECO:0000256" key="6">
    <source>
        <dbReference type="ARBA" id="ARBA00047942"/>
    </source>
</evidence>
<keyword evidence="3 8" id="KW-0489">Methyltransferase</keyword>
<dbReference type="EC" id="2.1.1.72" evidence="2"/>
<name>A0A7X3LWP7_9HYPH</name>
<proteinExistence type="inferred from homology"/>
<dbReference type="InterPro" id="IPR003115">
    <property type="entry name" value="ParB_N"/>
</dbReference>
<dbReference type="EMBL" id="WUMV01000007">
    <property type="protein sequence ID" value="MXN66507.1"/>
    <property type="molecule type" value="Genomic_DNA"/>
</dbReference>
<sequence length="454" mass="49656">MAMTAIASRIEMMTLSALRPYPGNARRHSKKQIRQIADSIARFGFTNPVLVSDDEEIIAGHGRVMAAKELGLDEVPTLKLSHLSAAERRAYVLADNKLALNAGWDTEVLAIELQALIDLDFDVALTGFSLAEIDLTLDHAQEASTTAPDIPADRIPEPPEVAVSKRGDLWCLGRHRLLCGDARSTDDIAVLMGEDRADLIFTDPPYNVPIDGHVGGLGRVKHREFAFAAGEMSREDFTEFLTTTLKNTASMASDGAIAFVCMDWRHMRELLDAGEAAFSELKNLCVWNKTNGGMGTFYRSKHELVFVFKVGDGPHVNSFGLGDTGRYRTNVWDYAGISSVGAKRMEELAMHPTVKPVALVADAIRDCSLRGDIVLDVFGGSGTTLIAAESCGRQARIVEYDPAYCDTILARWQAYTGKQALLEATGTVFEEVAEERRAPLAVPVTRARRVRTGK</sequence>
<dbReference type="GO" id="GO:0009007">
    <property type="term" value="F:site-specific DNA-methyltransferase (adenine-specific) activity"/>
    <property type="evidence" value="ECO:0007669"/>
    <property type="project" value="UniProtKB-EC"/>
</dbReference>
<dbReference type="GO" id="GO:0007059">
    <property type="term" value="P:chromosome segregation"/>
    <property type="evidence" value="ECO:0007669"/>
    <property type="project" value="TreeGrafter"/>
</dbReference>
<dbReference type="GO" id="GO:0008170">
    <property type="term" value="F:N-methyltransferase activity"/>
    <property type="evidence" value="ECO:0007669"/>
    <property type="project" value="InterPro"/>
</dbReference>
<evidence type="ECO:0000256" key="4">
    <source>
        <dbReference type="ARBA" id="ARBA00022679"/>
    </source>
</evidence>
<evidence type="ECO:0000256" key="2">
    <source>
        <dbReference type="ARBA" id="ARBA00011900"/>
    </source>
</evidence>
<gene>
    <name evidence="8" type="ORF">GR183_16450</name>
</gene>
<keyword evidence="4" id="KW-0808">Transferase</keyword>
<evidence type="ECO:0000256" key="1">
    <source>
        <dbReference type="ARBA" id="ARBA00006594"/>
    </source>
</evidence>
<dbReference type="PIRSF" id="PIRSF036758">
    <property type="entry name" value="Aden_M_ParB"/>
    <property type="match status" value="1"/>
</dbReference>
<reference evidence="8 9" key="1">
    <citation type="submission" date="2019-12" db="EMBL/GenBank/DDBJ databases">
        <authorList>
            <person name="Li M."/>
        </authorList>
    </citation>
    <scope>NUCLEOTIDE SEQUENCE [LARGE SCALE GENOMIC DNA]</scope>
    <source>
        <strain evidence="8 9">GBMRC 2046</strain>
    </source>
</reference>
<dbReference type="AlphaFoldDB" id="A0A7X3LWP7"/>
<evidence type="ECO:0000313" key="8">
    <source>
        <dbReference type="EMBL" id="MXN66507.1"/>
    </source>
</evidence>
<dbReference type="PANTHER" id="PTHR33375">
    <property type="entry name" value="CHROMOSOME-PARTITIONING PROTEIN PARB-RELATED"/>
    <property type="match status" value="1"/>
</dbReference>
<dbReference type="Gene3D" id="3.90.1530.10">
    <property type="entry name" value="Conserved hypothetical protein from pyrococcus furiosus pfu- 392566-001, ParB domain"/>
    <property type="match status" value="1"/>
</dbReference>
<keyword evidence="5" id="KW-0949">S-adenosyl-L-methionine</keyword>
<dbReference type="PANTHER" id="PTHR33375:SF1">
    <property type="entry name" value="CHROMOSOME-PARTITIONING PROTEIN PARB-RELATED"/>
    <property type="match status" value="1"/>
</dbReference>
<dbReference type="InterPro" id="IPR036086">
    <property type="entry name" value="ParB/Sulfiredoxin_sf"/>
</dbReference>
<dbReference type="SUPFAM" id="SSF53335">
    <property type="entry name" value="S-adenosyl-L-methionine-dependent methyltransferases"/>
    <property type="match status" value="1"/>
</dbReference>
<dbReference type="InterPro" id="IPR029063">
    <property type="entry name" value="SAM-dependent_MTases_sf"/>
</dbReference>
<feature type="domain" description="ParB-like N-terminal" evidence="7">
    <location>
        <begin position="11"/>
        <end position="97"/>
    </location>
</feature>
<dbReference type="CDD" id="cd16403">
    <property type="entry name" value="ParB_N_like_MT"/>
    <property type="match status" value="1"/>
</dbReference>
<dbReference type="Proteomes" id="UP000433101">
    <property type="component" value="Unassembled WGS sequence"/>
</dbReference>
<dbReference type="GO" id="GO:0032259">
    <property type="term" value="P:methylation"/>
    <property type="evidence" value="ECO:0007669"/>
    <property type="project" value="UniProtKB-KW"/>
</dbReference>
<dbReference type="Gene3D" id="3.40.50.150">
    <property type="entry name" value="Vaccinia Virus protein VP39"/>
    <property type="match status" value="1"/>
</dbReference>
<dbReference type="GO" id="GO:0003677">
    <property type="term" value="F:DNA binding"/>
    <property type="evidence" value="ECO:0007669"/>
    <property type="project" value="InterPro"/>
</dbReference>
<dbReference type="InterPro" id="IPR050336">
    <property type="entry name" value="Chromosome_partition/occlusion"/>
</dbReference>
<dbReference type="InterPro" id="IPR002052">
    <property type="entry name" value="DNA_methylase_N6_adenine_CS"/>
</dbReference>
<comment type="caution">
    <text evidence="8">The sequence shown here is derived from an EMBL/GenBank/DDBJ whole genome shotgun (WGS) entry which is preliminary data.</text>
</comment>
<dbReference type="PROSITE" id="PS00092">
    <property type="entry name" value="N6_MTASE"/>
    <property type="match status" value="1"/>
</dbReference>
<dbReference type="SUPFAM" id="SSF110849">
    <property type="entry name" value="ParB/Sulfiredoxin"/>
    <property type="match status" value="1"/>
</dbReference>
<evidence type="ECO:0000256" key="3">
    <source>
        <dbReference type="ARBA" id="ARBA00022603"/>
    </source>
</evidence>
<dbReference type="InterPro" id="IPR015840">
    <property type="entry name" value="DNA_MeTrfase_ParB"/>
</dbReference>
<evidence type="ECO:0000256" key="5">
    <source>
        <dbReference type="ARBA" id="ARBA00022691"/>
    </source>
</evidence>